<reference evidence="6" key="2">
    <citation type="journal article" date="2017" name="Nat. Plants">
        <title>The Aegilops tauschii genome reveals multiple impacts of transposons.</title>
        <authorList>
            <person name="Zhao G."/>
            <person name="Zou C."/>
            <person name="Li K."/>
            <person name="Wang K."/>
            <person name="Li T."/>
            <person name="Gao L."/>
            <person name="Zhang X."/>
            <person name="Wang H."/>
            <person name="Yang Z."/>
            <person name="Liu X."/>
            <person name="Jiang W."/>
            <person name="Mao L."/>
            <person name="Kong X."/>
            <person name="Jiao Y."/>
            <person name="Jia J."/>
        </authorList>
    </citation>
    <scope>NUCLEOTIDE SEQUENCE [LARGE SCALE GENOMIC DNA]</scope>
    <source>
        <strain evidence="6">cv. AL8/78</strain>
    </source>
</reference>
<keyword evidence="3" id="KW-0949">S-adenosyl-L-methionine</keyword>
<accession>A0A452ZJP3</accession>
<dbReference type="EnsemblPlants" id="AET1Gv20806800.1">
    <property type="protein sequence ID" value="AET1Gv20806800.1"/>
    <property type="gene ID" value="AET1Gv20806800"/>
</dbReference>
<dbReference type="AlphaFoldDB" id="A0A452ZJP3"/>
<dbReference type="GO" id="GO:0008171">
    <property type="term" value="F:O-methyltransferase activity"/>
    <property type="evidence" value="ECO:0007669"/>
    <property type="project" value="InterPro"/>
</dbReference>
<evidence type="ECO:0000259" key="4">
    <source>
        <dbReference type="Pfam" id="PF00891"/>
    </source>
</evidence>
<dbReference type="InterPro" id="IPR016461">
    <property type="entry name" value="COMT-like"/>
</dbReference>
<evidence type="ECO:0000313" key="5">
    <source>
        <dbReference type="EnsemblPlants" id="AET1Gv20806800.1"/>
    </source>
</evidence>
<evidence type="ECO:0000256" key="3">
    <source>
        <dbReference type="ARBA" id="ARBA00022691"/>
    </source>
</evidence>
<evidence type="ECO:0000256" key="2">
    <source>
        <dbReference type="ARBA" id="ARBA00022679"/>
    </source>
</evidence>
<name>A0A452ZJP3_AEGTS</name>
<keyword evidence="1" id="KW-0489">Methyltransferase</keyword>
<dbReference type="Gramene" id="AET1Gv20806800.1">
    <property type="protein sequence ID" value="AET1Gv20806800.1"/>
    <property type="gene ID" value="AET1Gv20806800"/>
</dbReference>
<feature type="domain" description="O-methyltransferase C-terminal" evidence="4">
    <location>
        <begin position="1"/>
        <end position="83"/>
    </location>
</feature>
<dbReference type="GO" id="GO:0032259">
    <property type="term" value="P:methylation"/>
    <property type="evidence" value="ECO:0007669"/>
    <property type="project" value="UniProtKB-KW"/>
</dbReference>
<organism evidence="5 6">
    <name type="scientific">Aegilops tauschii subsp. strangulata</name>
    <name type="common">Goatgrass</name>
    <dbReference type="NCBI Taxonomy" id="200361"/>
    <lineage>
        <taxon>Eukaryota</taxon>
        <taxon>Viridiplantae</taxon>
        <taxon>Streptophyta</taxon>
        <taxon>Embryophyta</taxon>
        <taxon>Tracheophyta</taxon>
        <taxon>Spermatophyta</taxon>
        <taxon>Magnoliopsida</taxon>
        <taxon>Liliopsida</taxon>
        <taxon>Poales</taxon>
        <taxon>Poaceae</taxon>
        <taxon>BOP clade</taxon>
        <taxon>Pooideae</taxon>
        <taxon>Triticodae</taxon>
        <taxon>Triticeae</taxon>
        <taxon>Triticinae</taxon>
        <taxon>Aegilops</taxon>
    </lineage>
</organism>
<reference evidence="5" key="5">
    <citation type="journal article" date="2021" name="G3 (Bethesda)">
        <title>Aegilops tauschii genome assembly Aet v5.0 features greater sequence contiguity and improved annotation.</title>
        <authorList>
            <person name="Wang L."/>
            <person name="Zhu T."/>
            <person name="Rodriguez J.C."/>
            <person name="Deal K.R."/>
            <person name="Dubcovsky J."/>
            <person name="McGuire P.E."/>
            <person name="Lux T."/>
            <person name="Spannagl M."/>
            <person name="Mayer K.F.X."/>
            <person name="Baldrich P."/>
            <person name="Meyers B.C."/>
            <person name="Huo N."/>
            <person name="Gu Y.Q."/>
            <person name="Zhou H."/>
            <person name="Devos K.M."/>
            <person name="Bennetzen J.L."/>
            <person name="Unver T."/>
            <person name="Budak H."/>
            <person name="Gulick P.J."/>
            <person name="Galiba G."/>
            <person name="Kalapos B."/>
            <person name="Nelson D.R."/>
            <person name="Li P."/>
            <person name="You F.M."/>
            <person name="Luo M.C."/>
            <person name="Dvorak J."/>
        </authorList>
    </citation>
    <scope>NUCLEOTIDE SEQUENCE [LARGE SCALE GENOMIC DNA]</scope>
    <source>
        <strain evidence="5">cv. AL8/78</strain>
    </source>
</reference>
<evidence type="ECO:0000256" key="1">
    <source>
        <dbReference type="ARBA" id="ARBA00022603"/>
    </source>
</evidence>
<dbReference type="InterPro" id="IPR001077">
    <property type="entry name" value="COMT_C"/>
</dbReference>
<reference evidence="5" key="4">
    <citation type="submission" date="2019-03" db="UniProtKB">
        <authorList>
            <consortium name="EnsemblPlants"/>
        </authorList>
    </citation>
    <scope>IDENTIFICATION</scope>
</reference>
<protein>
    <recommendedName>
        <fullName evidence="4">O-methyltransferase C-terminal domain-containing protein</fullName>
    </recommendedName>
</protein>
<evidence type="ECO:0000313" key="6">
    <source>
        <dbReference type="Proteomes" id="UP000015105"/>
    </source>
</evidence>
<dbReference type="PANTHER" id="PTHR11746">
    <property type="entry name" value="O-METHYLTRANSFERASE"/>
    <property type="match status" value="1"/>
</dbReference>
<keyword evidence="6" id="KW-1185">Reference proteome</keyword>
<sequence length="101" mass="11750">MKWVFHDWGDEDCVKILKKCKEAIPPREAGGKVIIVDMVVGSGPNEIVTRETQVFFDLFIMFLEGIEREEFEWKNIFMQAGFSEYKIISMLGVRSVIELYP</sequence>
<dbReference type="Proteomes" id="UP000015105">
    <property type="component" value="Chromosome 1D"/>
</dbReference>
<dbReference type="InterPro" id="IPR029063">
    <property type="entry name" value="SAM-dependent_MTases_sf"/>
</dbReference>
<reference evidence="5" key="3">
    <citation type="journal article" date="2017" name="Nature">
        <title>Genome sequence of the progenitor of the wheat D genome Aegilops tauschii.</title>
        <authorList>
            <person name="Luo M.C."/>
            <person name="Gu Y.Q."/>
            <person name="Puiu D."/>
            <person name="Wang H."/>
            <person name="Twardziok S.O."/>
            <person name="Deal K.R."/>
            <person name="Huo N."/>
            <person name="Zhu T."/>
            <person name="Wang L."/>
            <person name="Wang Y."/>
            <person name="McGuire P.E."/>
            <person name="Liu S."/>
            <person name="Long H."/>
            <person name="Ramasamy R.K."/>
            <person name="Rodriguez J.C."/>
            <person name="Van S.L."/>
            <person name="Yuan L."/>
            <person name="Wang Z."/>
            <person name="Xia Z."/>
            <person name="Xiao L."/>
            <person name="Anderson O.D."/>
            <person name="Ouyang S."/>
            <person name="Liang Y."/>
            <person name="Zimin A.V."/>
            <person name="Pertea G."/>
            <person name="Qi P."/>
            <person name="Bennetzen J.L."/>
            <person name="Dai X."/>
            <person name="Dawson M.W."/>
            <person name="Muller H.G."/>
            <person name="Kugler K."/>
            <person name="Rivarola-Duarte L."/>
            <person name="Spannagl M."/>
            <person name="Mayer K.F.X."/>
            <person name="Lu F.H."/>
            <person name="Bevan M.W."/>
            <person name="Leroy P."/>
            <person name="Li P."/>
            <person name="You F.M."/>
            <person name="Sun Q."/>
            <person name="Liu Z."/>
            <person name="Lyons E."/>
            <person name="Wicker T."/>
            <person name="Salzberg S.L."/>
            <person name="Devos K.M."/>
            <person name="Dvorak J."/>
        </authorList>
    </citation>
    <scope>NUCLEOTIDE SEQUENCE [LARGE SCALE GENOMIC DNA]</scope>
    <source>
        <strain evidence="5">cv. AL8/78</strain>
    </source>
</reference>
<keyword evidence="2" id="KW-0808">Transferase</keyword>
<dbReference type="Pfam" id="PF00891">
    <property type="entry name" value="Methyltransf_2"/>
    <property type="match status" value="1"/>
</dbReference>
<dbReference type="SUPFAM" id="SSF53335">
    <property type="entry name" value="S-adenosyl-L-methionine-dependent methyltransferases"/>
    <property type="match status" value="1"/>
</dbReference>
<proteinExistence type="predicted"/>
<dbReference type="Gene3D" id="3.40.50.150">
    <property type="entry name" value="Vaccinia Virus protein VP39"/>
    <property type="match status" value="1"/>
</dbReference>
<dbReference type="PROSITE" id="PS51683">
    <property type="entry name" value="SAM_OMT_II"/>
    <property type="match status" value="1"/>
</dbReference>
<reference evidence="6" key="1">
    <citation type="journal article" date="2014" name="Science">
        <title>Ancient hybridizations among the ancestral genomes of bread wheat.</title>
        <authorList>
            <consortium name="International Wheat Genome Sequencing Consortium,"/>
            <person name="Marcussen T."/>
            <person name="Sandve S.R."/>
            <person name="Heier L."/>
            <person name="Spannagl M."/>
            <person name="Pfeifer M."/>
            <person name="Jakobsen K.S."/>
            <person name="Wulff B.B."/>
            <person name="Steuernagel B."/>
            <person name="Mayer K.F."/>
            <person name="Olsen O.A."/>
        </authorList>
    </citation>
    <scope>NUCLEOTIDE SEQUENCE [LARGE SCALE GENOMIC DNA]</scope>
    <source>
        <strain evidence="6">cv. AL8/78</strain>
    </source>
</reference>